<dbReference type="EMBL" id="CM051395">
    <property type="protein sequence ID" value="KAJ4726260.1"/>
    <property type="molecule type" value="Genomic_DNA"/>
</dbReference>
<protein>
    <submittedName>
        <fullName evidence="1">NAC domain protein</fullName>
    </submittedName>
</protein>
<gene>
    <name evidence="1" type="ORF">OWV82_005002</name>
</gene>
<sequence>MESTDSSTGSPQPNLPPGFRFHPTDEELVVHYLKKKTTSAPLPVAIIAEVDLYKFDPWELPAKATFGEQEWYFFSPRDRKYPNGARPNRAATSGYWKATGTDKPVISSGSNQKIGVKKALVFYGGKPPKGVKTNWIMHEYRLVDNKVSNKPPGCDLGNKKNSLRLDEWVLCRIYKKNNTHRPMDHDKEDALNDMLGVGDIPASLMVSSQQNTKLSIPTRSANYGALLDNETNLFEGLISHDGINNGFISSQLASSRLQLPMDSLKRTLPSINWTDEDAAAGASLSKRFHGESNDDLSIRRTDGNGSIATLLSHLPQTPPPLHQQTVLGSSGDVLFRQPYHQHQGMNWYS</sequence>
<evidence type="ECO:0000313" key="2">
    <source>
        <dbReference type="Proteomes" id="UP001164539"/>
    </source>
</evidence>
<comment type="caution">
    <text evidence="1">The sequence shown here is derived from an EMBL/GenBank/DDBJ whole genome shotgun (WGS) entry which is preliminary data.</text>
</comment>
<keyword evidence="2" id="KW-1185">Reference proteome</keyword>
<evidence type="ECO:0000313" key="1">
    <source>
        <dbReference type="EMBL" id="KAJ4726260.1"/>
    </source>
</evidence>
<reference evidence="1 2" key="1">
    <citation type="journal article" date="2023" name="Science">
        <title>Complex scaffold remodeling in plant triterpene biosynthesis.</title>
        <authorList>
            <person name="De La Pena R."/>
            <person name="Hodgson H."/>
            <person name="Liu J.C."/>
            <person name="Stephenson M.J."/>
            <person name="Martin A.C."/>
            <person name="Owen C."/>
            <person name="Harkess A."/>
            <person name="Leebens-Mack J."/>
            <person name="Jimenez L.E."/>
            <person name="Osbourn A."/>
            <person name="Sattely E.S."/>
        </authorList>
    </citation>
    <scope>NUCLEOTIDE SEQUENCE [LARGE SCALE GENOMIC DNA]</scope>
    <source>
        <strain evidence="2">cv. JPN11</strain>
        <tissue evidence="1">Leaf</tissue>
    </source>
</reference>
<accession>A0ACC1YRB9</accession>
<name>A0ACC1YRB9_MELAZ</name>
<dbReference type="Proteomes" id="UP001164539">
    <property type="component" value="Chromosome 2"/>
</dbReference>
<proteinExistence type="predicted"/>
<organism evidence="1 2">
    <name type="scientific">Melia azedarach</name>
    <name type="common">Chinaberry tree</name>
    <dbReference type="NCBI Taxonomy" id="155640"/>
    <lineage>
        <taxon>Eukaryota</taxon>
        <taxon>Viridiplantae</taxon>
        <taxon>Streptophyta</taxon>
        <taxon>Embryophyta</taxon>
        <taxon>Tracheophyta</taxon>
        <taxon>Spermatophyta</taxon>
        <taxon>Magnoliopsida</taxon>
        <taxon>eudicotyledons</taxon>
        <taxon>Gunneridae</taxon>
        <taxon>Pentapetalae</taxon>
        <taxon>rosids</taxon>
        <taxon>malvids</taxon>
        <taxon>Sapindales</taxon>
        <taxon>Meliaceae</taxon>
        <taxon>Melia</taxon>
    </lineage>
</organism>